<dbReference type="Pfam" id="PF13424">
    <property type="entry name" value="TPR_12"/>
    <property type="match status" value="1"/>
</dbReference>
<feature type="coiled-coil region" evidence="5">
    <location>
        <begin position="595"/>
        <end position="655"/>
    </location>
</feature>
<keyword evidence="4" id="KW-0802">TPR repeat</keyword>
<dbReference type="InterPro" id="IPR041664">
    <property type="entry name" value="AAA_16"/>
</dbReference>
<evidence type="ECO:0000256" key="3">
    <source>
        <dbReference type="ARBA" id="ARBA00022737"/>
    </source>
</evidence>
<evidence type="ECO:0000313" key="7">
    <source>
        <dbReference type="EMBL" id="NKE62881.1"/>
    </source>
</evidence>
<dbReference type="InterPro" id="IPR019734">
    <property type="entry name" value="TPR_rpt"/>
</dbReference>
<protein>
    <submittedName>
        <fullName evidence="7">Tetratricopeptide repeat protein</fullName>
    </submittedName>
</protein>
<keyword evidence="5" id="KW-0175">Coiled coil</keyword>
<dbReference type="PANTHER" id="PTHR45954">
    <property type="entry name" value="LD33695P"/>
    <property type="match status" value="1"/>
</dbReference>
<evidence type="ECO:0000256" key="2">
    <source>
        <dbReference type="ARBA" id="ARBA00022490"/>
    </source>
</evidence>
<dbReference type="Gene3D" id="3.40.50.300">
    <property type="entry name" value="P-loop containing nucleotide triphosphate hydrolases"/>
    <property type="match status" value="1"/>
</dbReference>
<dbReference type="PROSITE" id="PS50005">
    <property type="entry name" value="TPR"/>
    <property type="match status" value="1"/>
</dbReference>
<evidence type="ECO:0000259" key="6">
    <source>
        <dbReference type="Pfam" id="PF13191"/>
    </source>
</evidence>
<evidence type="ECO:0000313" key="8">
    <source>
        <dbReference type="Proteomes" id="UP001515943"/>
    </source>
</evidence>
<dbReference type="SUPFAM" id="SSF48452">
    <property type="entry name" value="TPR-like"/>
    <property type="match status" value="1"/>
</dbReference>
<dbReference type="PANTHER" id="PTHR45954:SF1">
    <property type="entry name" value="LD33695P"/>
    <property type="match status" value="1"/>
</dbReference>
<feature type="domain" description="Orc1-like AAA ATPase" evidence="6">
    <location>
        <begin position="90"/>
        <end position="216"/>
    </location>
</feature>
<comment type="subcellular location">
    <subcellularLocation>
        <location evidence="1">Cytoplasm</location>
    </subcellularLocation>
</comment>
<keyword evidence="2" id="KW-0963">Cytoplasm</keyword>
<proteinExistence type="predicted"/>
<dbReference type="InterPro" id="IPR027417">
    <property type="entry name" value="P-loop_NTPase"/>
</dbReference>
<dbReference type="SMART" id="SM00028">
    <property type="entry name" value="TPR"/>
    <property type="match status" value="4"/>
</dbReference>
<evidence type="ECO:0000256" key="4">
    <source>
        <dbReference type="PROSITE-ProRule" id="PRU00339"/>
    </source>
</evidence>
<evidence type="ECO:0000256" key="1">
    <source>
        <dbReference type="ARBA" id="ARBA00004496"/>
    </source>
</evidence>
<dbReference type="InterPro" id="IPR011990">
    <property type="entry name" value="TPR-like_helical_dom_sf"/>
</dbReference>
<gene>
    <name evidence="7" type="ORF">FXN61_41630</name>
</gene>
<dbReference type="Gene3D" id="1.25.40.10">
    <property type="entry name" value="Tetratricopeptide repeat domain"/>
    <property type="match status" value="1"/>
</dbReference>
<dbReference type="Proteomes" id="UP001515943">
    <property type="component" value="Unassembled WGS sequence"/>
</dbReference>
<dbReference type="PRINTS" id="PR00364">
    <property type="entry name" value="DISEASERSIST"/>
</dbReference>
<feature type="repeat" description="TPR" evidence="4">
    <location>
        <begin position="662"/>
        <end position="695"/>
    </location>
</feature>
<comment type="caution">
    <text evidence="7">The sequence shown here is derived from an EMBL/GenBank/DDBJ whole genome shotgun (WGS) entry which is preliminary data.</text>
</comment>
<reference evidence="7 8" key="1">
    <citation type="submission" date="2019-08" db="EMBL/GenBank/DDBJ databases">
        <title>Lentzea from Indian Himalayas.</title>
        <authorList>
            <person name="Mandal S."/>
            <person name="Mallick Gupta A."/>
            <person name="Maiti P.K."/>
            <person name="Sarkar J."/>
            <person name="Mandal S."/>
        </authorList>
    </citation>
    <scope>NUCLEOTIDE SEQUENCE [LARGE SCALE GENOMIC DNA]</scope>
    <source>
        <strain evidence="7 8">PSKA42</strain>
    </source>
</reference>
<dbReference type="InterPro" id="IPR052386">
    <property type="entry name" value="GPSM"/>
</dbReference>
<keyword evidence="8" id="KW-1185">Reference proteome</keyword>
<accession>A0ABX1FWN3</accession>
<sequence>MLNTRVVQQGHIDRDGACVLAWWAVVHSVGVREREHGGSSTVNRNHGTANHLVQAGRIDQVILQSSDSASTAEAVVVPVMGTEMAAPELFVGRDEQVEALLGALAPDDGRSRTAVVSAVAGMGGVGKTALVRHAADLAVDRGWFAGGAVVVDLHGYDLDRQGVRPEQVFAPLLRALGMQGASVPATAAEQATAYHQLLAAAAAQGQRMLVVLDNASTGDQVRDLLPQQRAHRALVTTRDTLALPASTRRLVLDVLGIDDAVVLLDRAVHEQRPDDDRIHADRPAAKALAQVCGGLPLALRIVAALLADDADLPIGRLAAELRQAPVGGFAHGETAVGSAFAVSWQRLRSRAPEAARLLTLLLLNTGPEFAIEIAAALAGQPEPLVRTQLRTLCQAHLLQHGNGRWRMHDLIRSYTMEHTVAELRTEQTAAAAMPATENMAAALIALFEYYTDGVKAANKHLRAFENRFTGPPADAVTALLDQFVREAQKDEEHVRRMRELRALQGPDLFADLDEALDWLDAELLNLVGTVHVAAGGGFHSDAFTLATALDRYLAMENHLAVRLITARVACAAAEHLDHDRLAIACNKLGGALVAADRLEEAIAVHQREVALYQELGDLDGEGRAWGALGTTLAAADRFEEAIASHRQELAIAQELDDLDAQGKAWANLGDSLTEMAEFDEAFSAYYEAISAFKNGENRWYEAITWNHLGLAYAWLVMDEAIVAQEMALDLFREIGDRDGEGAALVAMGMVEELLKPEKACEYWREAQSVFRDIGDNDAVERVQYLIDNVKEP</sequence>
<keyword evidence="3" id="KW-0677">Repeat</keyword>
<name>A0ABX1FWN3_9PSEU</name>
<dbReference type="SUPFAM" id="SSF52540">
    <property type="entry name" value="P-loop containing nucleoside triphosphate hydrolases"/>
    <property type="match status" value="1"/>
</dbReference>
<evidence type="ECO:0000256" key="5">
    <source>
        <dbReference type="SAM" id="Coils"/>
    </source>
</evidence>
<dbReference type="Pfam" id="PF13191">
    <property type="entry name" value="AAA_16"/>
    <property type="match status" value="1"/>
</dbReference>
<organism evidence="7 8">
    <name type="scientific">Lentzea indica</name>
    <dbReference type="NCBI Taxonomy" id="2604800"/>
    <lineage>
        <taxon>Bacteria</taxon>
        <taxon>Bacillati</taxon>
        <taxon>Actinomycetota</taxon>
        <taxon>Actinomycetes</taxon>
        <taxon>Pseudonocardiales</taxon>
        <taxon>Pseudonocardiaceae</taxon>
        <taxon>Lentzea</taxon>
    </lineage>
</organism>
<dbReference type="EMBL" id="VSRL01000293">
    <property type="protein sequence ID" value="NKE62881.1"/>
    <property type="molecule type" value="Genomic_DNA"/>
</dbReference>